<reference evidence="2 3" key="2">
    <citation type="journal article" date="2019" name="G3 (Bethesda)">
        <title>Hybrid Assembly of the Genome of the Entomopathogenic Nematode Steinernema carpocapsae Identifies the X-Chromosome.</title>
        <authorList>
            <person name="Serra L."/>
            <person name="Macchietto M."/>
            <person name="Macias-Munoz A."/>
            <person name="McGill C.J."/>
            <person name="Rodriguez I.M."/>
            <person name="Rodriguez B."/>
            <person name="Murad R."/>
            <person name="Mortazavi A."/>
        </authorList>
    </citation>
    <scope>NUCLEOTIDE SEQUENCE [LARGE SCALE GENOMIC DNA]</scope>
    <source>
        <strain evidence="2 3">ALL</strain>
    </source>
</reference>
<evidence type="ECO:0000313" key="2">
    <source>
        <dbReference type="EMBL" id="TKR77346.1"/>
    </source>
</evidence>
<name>A0A4U5N4C5_STECR</name>
<dbReference type="Proteomes" id="UP000298663">
    <property type="component" value="Unassembled WGS sequence"/>
</dbReference>
<organism evidence="2 3">
    <name type="scientific">Steinernema carpocapsae</name>
    <name type="common">Entomopathogenic nematode</name>
    <dbReference type="NCBI Taxonomy" id="34508"/>
    <lineage>
        <taxon>Eukaryota</taxon>
        <taxon>Metazoa</taxon>
        <taxon>Ecdysozoa</taxon>
        <taxon>Nematoda</taxon>
        <taxon>Chromadorea</taxon>
        <taxon>Rhabditida</taxon>
        <taxon>Tylenchina</taxon>
        <taxon>Panagrolaimomorpha</taxon>
        <taxon>Strongyloidoidea</taxon>
        <taxon>Steinernematidae</taxon>
        <taxon>Steinernema</taxon>
    </lineage>
</organism>
<reference evidence="2 3" key="1">
    <citation type="journal article" date="2015" name="Genome Biol.">
        <title>Comparative genomics of Steinernema reveals deeply conserved gene regulatory networks.</title>
        <authorList>
            <person name="Dillman A.R."/>
            <person name="Macchietto M."/>
            <person name="Porter C.F."/>
            <person name="Rogers A."/>
            <person name="Williams B."/>
            <person name="Antoshechkin I."/>
            <person name="Lee M.M."/>
            <person name="Goodwin Z."/>
            <person name="Lu X."/>
            <person name="Lewis E.E."/>
            <person name="Goodrich-Blair H."/>
            <person name="Stock S.P."/>
            <person name="Adams B.J."/>
            <person name="Sternberg P.W."/>
            <person name="Mortazavi A."/>
        </authorList>
    </citation>
    <scope>NUCLEOTIDE SEQUENCE [LARGE SCALE GENOMIC DNA]</scope>
    <source>
        <strain evidence="2 3">ALL</strain>
    </source>
</reference>
<evidence type="ECO:0000313" key="3">
    <source>
        <dbReference type="Proteomes" id="UP000298663"/>
    </source>
</evidence>
<feature type="compositionally biased region" description="Polar residues" evidence="1">
    <location>
        <begin position="55"/>
        <end position="65"/>
    </location>
</feature>
<feature type="region of interest" description="Disordered" evidence="1">
    <location>
        <begin position="281"/>
        <end position="368"/>
    </location>
</feature>
<feature type="compositionally biased region" description="Polar residues" evidence="1">
    <location>
        <begin position="14"/>
        <end position="28"/>
    </location>
</feature>
<sequence>MCFRSKRTKDEQSNKSSVRTIPSSSKIDASQKPPGLPLSSTGPGSTHSTGRSLITAKTQHSSTKTCIAEDEMKKSVEKSVALEVKKKRLEEAQKAMGVDPNSCLLDRLEKEKRERLCSTQEQSSKRRKGDISFYIVTKRPTISAKDDDTVFPTRTRERLDSEEFTEDEKLEGVEEINSDNFMYNFQEIMYTVHDMIRTLALDHMLFDKPEEPKWDRFADLATMQQRPGFDCNALRRNTFVSATTCYRNDDDDKLSRTTQGTTRELHPVFIEEKPRNISELHAAGSREQSAKTQKSLKTREELSLSLKTQETVDSLKSRSRRKRRGRKLPSPSSVTPLSPLSPAKSPDNVRSTKSKTGNSPNTGSPNNN</sequence>
<protein>
    <submittedName>
        <fullName evidence="2">Uncharacterized protein</fullName>
    </submittedName>
</protein>
<comment type="caution">
    <text evidence="2">The sequence shown here is derived from an EMBL/GenBank/DDBJ whole genome shotgun (WGS) entry which is preliminary data.</text>
</comment>
<feature type="region of interest" description="Disordered" evidence="1">
    <location>
        <begin position="1"/>
        <end position="70"/>
    </location>
</feature>
<feature type="compositionally biased region" description="Low complexity" evidence="1">
    <location>
        <begin position="328"/>
        <end position="342"/>
    </location>
</feature>
<feature type="compositionally biased region" description="Basic residues" evidence="1">
    <location>
        <begin position="317"/>
        <end position="327"/>
    </location>
</feature>
<proteinExistence type="predicted"/>
<dbReference type="AlphaFoldDB" id="A0A4U5N4C5"/>
<dbReference type="EMBL" id="AZBU02000005">
    <property type="protein sequence ID" value="TKR77346.1"/>
    <property type="molecule type" value="Genomic_DNA"/>
</dbReference>
<keyword evidence="3" id="KW-1185">Reference proteome</keyword>
<dbReference type="OrthoDB" id="5875932at2759"/>
<accession>A0A4U5N4C5</accession>
<feature type="compositionally biased region" description="Low complexity" evidence="1">
    <location>
        <begin position="37"/>
        <end position="52"/>
    </location>
</feature>
<feature type="compositionally biased region" description="Polar residues" evidence="1">
    <location>
        <begin position="286"/>
        <end position="295"/>
    </location>
</feature>
<gene>
    <name evidence="2" type="ORF">L596_018341</name>
</gene>
<feature type="compositionally biased region" description="Low complexity" evidence="1">
    <location>
        <begin position="356"/>
        <end position="368"/>
    </location>
</feature>
<evidence type="ECO:0000256" key="1">
    <source>
        <dbReference type="SAM" id="MobiDB-lite"/>
    </source>
</evidence>
<feature type="region of interest" description="Disordered" evidence="1">
    <location>
        <begin position="247"/>
        <end position="267"/>
    </location>
</feature>